<proteinExistence type="predicted"/>
<dbReference type="Proteomes" id="UP000612746">
    <property type="component" value="Unassembled WGS sequence"/>
</dbReference>
<comment type="caution">
    <text evidence="1">The sequence shown here is derived from an EMBL/GenBank/DDBJ whole genome shotgun (WGS) entry which is preliminary data.</text>
</comment>
<organism evidence="1 2">
    <name type="scientific">Umbelopsis vinacea</name>
    <dbReference type="NCBI Taxonomy" id="44442"/>
    <lineage>
        <taxon>Eukaryota</taxon>
        <taxon>Fungi</taxon>
        <taxon>Fungi incertae sedis</taxon>
        <taxon>Mucoromycota</taxon>
        <taxon>Mucoromycotina</taxon>
        <taxon>Umbelopsidomycetes</taxon>
        <taxon>Umbelopsidales</taxon>
        <taxon>Umbelopsidaceae</taxon>
        <taxon>Umbelopsis</taxon>
    </lineage>
</organism>
<dbReference type="AlphaFoldDB" id="A0A8H7PIJ4"/>
<accession>A0A8H7PIJ4</accession>
<feature type="non-terminal residue" evidence="1">
    <location>
        <position position="1"/>
    </location>
</feature>
<name>A0A8H7PIJ4_9FUNG</name>
<sequence length="91" mass="10275">GIGGRVPRSLMSYLIDVLYKLTGRYIEVSRHWLASLLHQDGFPSPHVTLQDKEAFMKGILGTRSAKRFKEVTTSFSVKCRKMDNTLFGSVV</sequence>
<gene>
    <name evidence="1" type="ORF">INT44_006891</name>
</gene>
<reference evidence="1" key="1">
    <citation type="submission" date="2020-12" db="EMBL/GenBank/DDBJ databases">
        <title>Metabolic potential, ecology and presence of endohyphal bacteria is reflected in genomic diversity of Mucoromycotina.</title>
        <authorList>
            <person name="Muszewska A."/>
            <person name="Okrasinska A."/>
            <person name="Steczkiewicz K."/>
            <person name="Drgas O."/>
            <person name="Orlowska M."/>
            <person name="Perlinska-Lenart U."/>
            <person name="Aleksandrzak-Piekarczyk T."/>
            <person name="Szatraj K."/>
            <person name="Zielenkiewicz U."/>
            <person name="Pilsyk S."/>
            <person name="Malc E."/>
            <person name="Mieczkowski P."/>
            <person name="Kruszewska J.S."/>
            <person name="Biernat P."/>
            <person name="Pawlowska J."/>
        </authorList>
    </citation>
    <scope>NUCLEOTIDE SEQUENCE</scope>
    <source>
        <strain evidence="1">WA0000051536</strain>
    </source>
</reference>
<evidence type="ECO:0000313" key="2">
    <source>
        <dbReference type="Proteomes" id="UP000612746"/>
    </source>
</evidence>
<dbReference type="OrthoDB" id="2016913at2759"/>
<dbReference type="Gene3D" id="1.25.10.10">
    <property type="entry name" value="Leucine-rich Repeat Variant"/>
    <property type="match status" value="1"/>
</dbReference>
<protein>
    <submittedName>
        <fullName evidence="1">Uncharacterized protein</fullName>
    </submittedName>
</protein>
<evidence type="ECO:0000313" key="1">
    <source>
        <dbReference type="EMBL" id="KAG2174627.1"/>
    </source>
</evidence>
<dbReference type="InterPro" id="IPR011989">
    <property type="entry name" value="ARM-like"/>
</dbReference>
<dbReference type="EMBL" id="JAEPRA010000016">
    <property type="protein sequence ID" value="KAG2174627.1"/>
    <property type="molecule type" value="Genomic_DNA"/>
</dbReference>
<keyword evidence="2" id="KW-1185">Reference proteome</keyword>